<feature type="region of interest" description="Disordered" evidence="8">
    <location>
        <begin position="140"/>
        <end position="403"/>
    </location>
</feature>
<dbReference type="SUPFAM" id="SSF52540">
    <property type="entry name" value="P-loop containing nucleoside triphosphate hydrolases"/>
    <property type="match status" value="1"/>
</dbReference>
<keyword evidence="4" id="KW-0611">Plant defense</keyword>
<sequence>MRSGVGGLGERLLEAGGRVGGPRGTVPRGRGVKGSRGTAPRGRGSPRDGGGLGERLLAAEGWRGARGTTPRGRGVEGESGNGSSRPRCGWGLGEWLLEAEGWRGPQGTAPRVRGGEEGLGARLFEAKGRKGGLGARLLEAEGWGVRETAPRGRGVRGDSVHGSSRPRVGEGSGNGSSRPRGGGGLGVRQRLRGGRWLEERLLEAEGGEGPRGTAPRPRGGRGASGHGSSRPRGGEGASGHGSSRVRGEGVSGYGSSMPRGGGGERGASGHTAPRGRGGGLGARLLEASGLRGPRGTASRGLGVDGDSGDGSSRSRGGGGLRARLLEVERLRGPRGMAPRGRGVEGKGTSGRASSWPRGGRGPLGTAPRCRGSSGNDSSRPGGGRGPPGIAPRGRGVGGHKDREDLFDVKPAIRALRDDANDDGEILCPPVCGVEDFKYNNVGQSEVIDAFLAVNVLPVKLLKKYSSTSGITPIIGTILNMYNVTYDKRRIHIPECMPAALTAKDEELVAVSSSYVKYAIEQEYLRAEIDRLKDELAQGNKRECEELPTNYSEVGFELPRQRALPIGESSSVTKRGMGGLGKTTIAQKVYHDRQVNVRFQKKVWVSVSQTYDELLIMKGILKQLNADDSGTDKGDVLNRILEALSHKSFLIVLDSVWSIDDGWWDRISRGLPKFVEHNCCIIITSRRKCNTQLEEVGREIVHKCHGLPLAIKTTGGMLSSKPHSLGEWTRICENFREKLVSDSERNISAMASLQLSYDELPAHLKQCMLCFSIYPDDHEIEAEQLVRWWVGEGLISPWRWHRNSTDVAFSHLSELVSRCLVEFVQRRSFDGKVYSCKMHDMVRDMTILVVEDEKFCSFNRGRHIATVNSRHLGENNFSVLIWELKAKSTLLTTTNYIGFNRKIALAEIKTLRVLDLSCVFKLENICLMDLWQCITSLKRLAYLNLRNVANLDEILRKLWGLQILVLRECKELKKLPTSINYNTSKIGNS</sequence>
<dbReference type="Pfam" id="PF23559">
    <property type="entry name" value="WHD_DRP"/>
    <property type="match status" value="1"/>
</dbReference>
<feature type="compositionally biased region" description="Low complexity" evidence="8">
    <location>
        <begin position="282"/>
        <end position="291"/>
    </location>
</feature>
<evidence type="ECO:0000256" key="3">
    <source>
        <dbReference type="ARBA" id="ARBA00022741"/>
    </source>
</evidence>
<evidence type="ECO:0000256" key="6">
    <source>
        <dbReference type="ARBA" id="ARBA00023054"/>
    </source>
</evidence>
<feature type="domain" description="NB-ARC" evidence="9">
    <location>
        <begin position="570"/>
        <end position="687"/>
    </location>
</feature>
<comment type="caution">
    <text evidence="11">The sequence shown here is derived from an EMBL/GenBank/DDBJ whole genome shotgun (WGS) entry which is preliminary data.</text>
</comment>
<feature type="domain" description="Disease resistance protein winged helix" evidence="10">
    <location>
        <begin position="772"/>
        <end position="844"/>
    </location>
</feature>
<evidence type="ECO:0000259" key="10">
    <source>
        <dbReference type="Pfam" id="PF23559"/>
    </source>
</evidence>
<evidence type="ECO:0000313" key="12">
    <source>
        <dbReference type="Proteomes" id="UP000826656"/>
    </source>
</evidence>
<dbReference type="InterPro" id="IPR036388">
    <property type="entry name" value="WH-like_DNA-bd_sf"/>
</dbReference>
<dbReference type="Gene3D" id="3.40.50.300">
    <property type="entry name" value="P-loop containing nucleotide triphosphate hydrolases"/>
    <property type="match status" value="1"/>
</dbReference>
<organism evidence="11 12">
    <name type="scientific">Solanum tuberosum</name>
    <name type="common">Potato</name>
    <dbReference type="NCBI Taxonomy" id="4113"/>
    <lineage>
        <taxon>Eukaryota</taxon>
        <taxon>Viridiplantae</taxon>
        <taxon>Streptophyta</taxon>
        <taxon>Embryophyta</taxon>
        <taxon>Tracheophyta</taxon>
        <taxon>Spermatophyta</taxon>
        <taxon>Magnoliopsida</taxon>
        <taxon>eudicotyledons</taxon>
        <taxon>Gunneridae</taxon>
        <taxon>Pentapetalae</taxon>
        <taxon>asterids</taxon>
        <taxon>lamiids</taxon>
        <taxon>Solanales</taxon>
        <taxon>Solanaceae</taxon>
        <taxon>Solanoideae</taxon>
        <taxon>Solaneae</taxon>
        <taxon>Solanum</taxon>
    </lineage>
</organism>
<evidence type="ECO:0000256" key="5">
    <source>
        <dbReference type="ARBA" id="ARBA00022840"/>
    </source>
</evidence>
<evidence type="ECO:0000256" key="1">
    <source>
        <dbReference type="ARBA" id="ARBA00004170"/>
    </source>
</evidence>
<dbReference type="InterPro" id="IPR044974">
    <property type="entry name" value="Disease_R_plants"/>
</dbReference>
<dbReference type="PRINTS" id="PR00364">
    <property type="entry name" value="DISEASERSIST"/>
</dbReference>
<dbReference type="InterPro" id="IPR027417">
    <property type="entry name" value="P-loop_NTPase"/>
</dbReference>
<feature type="compositionally biased region" description="Low complexity" evidence="8">
    <location>
        <begin position="370"/>
        <end position="379"/>
    </location>
</feature>
<comment type="subcellular location">
    <subcellularLocation>
        <location evidence="1">Membrane</location>
        <topology evidence="1">Peripheral membrane protein</topology>
    </subcellularLocation>
</comment>
<evidence type="ECO:0000256" key="8">
    <source>
        <dbReference type="SAM" id="MobiDB-lite"/>
    </source>
</evidence>
<evidence type="ECO:0000256" key="4">
    <source>
        <dbReference type="ARBA" id="ARBA00022821"/>
    </source>
</evidence>
<dbReference type="EMBL" id="JAIVGD010000019">
    <property type="protein sequence ID" value="KAH0748981.1"/>
    <property type="molecule type" value="Genomic_DNA"/>
</dbReference>
<feature type="compositionally biased region" description="Gly residues" evidence="8">
    <location>
        <begin position="170"/>
        <end position="186"/>
    </location>
</feature>
<keyword evidence="12" id="KW-1185">Reference proteome</keyword>
<dbReference type="InterPro" id="IPR002182">
    <property type="entry name" value="NB-ARC"/>
</dbReference>
<feature type="compositionally biased region" description="Low complexity" evidence="8">
    <location>
        <begin position="54"/>
        <end position="72"/>
    </location>
</feature>
<accession>A0ABQ7UH88</accession>
<keyword evidence="7" id="KW-0472">Membrane</keyword>
<dbReference type="Pfam" id="PF00931">
    <property type="entry name" value="NB-ARC"/>
    <property type="match status" value="1"/>
</dbReference>
<evidence type="ECO:0000256" key="7">
    <source>
        <dbReference type="ARBA" id="ARBA00023136"/>
    </source>
</evidence>
<dbReference type="InterPro" id="IPR032675">
    <property type="entry name" value="LRR_dom_sf"/>
</dbReference>
<dbReference type="Gene3D" id="3.80.10.10">
    <property type="entry name" value="Ribonuclease Inhibitor"/>
    <property type="match status" value="1"/>
</dbReference>
<gene>
    <name evidence="11" type="ORF">KY290_028213</name>
</gene>
<dbReference type="Proteomes" id="UP000826656">
    <property type="component" value="Unassembled WGS sequence"/>
</dbReference>
<reference evidence="11 12" key="1">
    <citation type="journal article" date="2021" name="bioRxiv">
        <title>Chromosome-scale and haplotype-resolved genome assembly of a tetraploid potato cultivar.</title>
        <authorList>
            <person name="Sun H."/>
            <person name="Jiao W.-B."/>
            <person name="Krause K."/>
            <person name="Campoy J.A."/>
            <person name="Goel M."/>
            <person name="Folz-Donahue K."/>
            <person name="Kukat C."/>
            <person name="Huettel B."/>
            <person name="Schneeberger K."/>
        </authorList>
    </citation>
    <scope>NUCLEOTIDE SEQUENCE [LARGE SCALE GENOMIC DNA]</scope>
    <source>
        <strain evidence="11">SolTubOtavaFocal</strain>
        <tissue evidence="11">Leaves</tissue>
    </source>
</reference>
<keyword evidence="6" id="KW-0175">Coiled coil</keyword>
<keyword evidence="5" id="KW-0067">ATP-binding</keyword>
<dbReference type="SUPFAM" id="SSF52047">
    <property type="entry name" value="RNI-like"/>
    <property type="match status" value="1"/>
</dbReference>
<dbReference type="InterPro" id="IPR058922">
    <property type="entry name" value="WHD_DRP"/>
</dbReference>
<dbReference type="PANTHER" id="PTHR23155:SF759">
    <property type="entry name" value="AAA+ ATPASE DOMAIN-CONTAINING PROTEIN"/>
    <property type="match status" value="1"/>
</dbReference>
<evidence type="ECO:0000259" key="9">
    <source>
        <dbReference type="Pfam" id="PF00931"/>
    </source>
</evidence>
<protein>
    <recommendedName>
        <fullName evidence="13">NB-ARC domain-containing protein</fullName>
    </recommendedName>
</protein>
<dbReference type="PANTHER" id="PTHR23155">
    <property type="entry name" value="DISEASE RESISTANCE PROTEIN RP"/>
    <property type="match status" value="1"/>
</dbReference>
<evidence type="ECO:0000256" key="2">
    <source>
        <dbReference type="ARBA" id="ARBA00008894"/>
    </source>
</evidence>
<dbReference type="Gene3D" id="1.10.10.10">
    <property type="entry name" value="Winged helix-like DNA-binding domain superfamily/Winged helix DNA-binding domain"/>
    <property type="match status" value="1"/>
</dbReference>
<comment type="similarity">
    <text evidence="2">Belongs to the disease resistance NB-LRR family.</text>
</comment>
<evidence type="ECO:0000313" key="11">
    <source>
        <dbReference type="EMBL" id="KAH0748981.1"/>
    </source>
</evidence>
<keyword evidence="3" id="KW-0547">Nucleotide-binding</keyword>
<name>A0ABQ7UH88_SOLTU</name>
<feature type="region of interest" description="Disordered" evidence="8">
    <location>
        <begin position="1"/>
        <end position="88"/>
    </location>
</feature>
<evidence type="ECO:0008006" key="13">
    <source>
        <dbReference type="Google" id="ProtNLM"/>
    </source>
</evidence>
<proteinExistence type="inferred from homology"/>